<reference evidence="2 3" key="1">
    <citation type="submission" date="2020-05" db="EMBL/GenBank/DDBJ databases">
        <title>Identification and distribution of gene clusters putatively required for synthesis of sphingolipid metabolism inhibitors in phylogenetically diverse species of the filamentous fungus Fusarium.</title>
        <authorList>
            <person name="Kim H.-S."/>
            <person name="Busman M."/>
            <person name="Brown D.W."/>
            <person name="Divon H."/>
            <person name="Uhlig S."/>
            <person name="Proctor R.H."/>
        </authorList>
    </citation>
    <scope>NUCLEOTIDE SEQUENCE [LARGE SCALE GENOMIC DNA]</scope>
    <source>
        <strain evidence="2 3">NRRL 66235</strain>
    </source>
</reference>
<protein>
    <recommendedName>
        <fullName evidence="1">NYN domain-containing protein</fullName>
    </recommendedName>
</protein>
<dbReference type="GO" id="GO:0004540">
    <property type="term" value="F:RNA nuclease activity"/>
    <property type="evidence" value="ECO:0007669"/>
    <property type="project" value="InterPro"/>
</dbReference>
<gene>
    <name evidence="2" type="ORF">FMUND_15037</name>
</gene>
<dbReference type="Gene3D" id="3.40.50.1010">
    <property type="entry name" value="5'-nuclease"/>
    <property type="match status" value="1"/>
</dbReference>
<dbReference type="OrthoDB" id="2311180at2759"/>
<dbReference type="InterPro" id="IPR021139">
    <property type="entry name" value="NYN"/>
</dbReference>
<comment type="caution">
    <text evidence="2">The sequence shown here is derived from an EMBL/GenBank/DDBJ whole genome shotgun (WGS) entry which is preliminary data.</text>
</comment>
<evidence type="ECO:0000259" key="1">
    <source>
        <dbReference type="Pfam" id="PF01936"/>
    </source>
</evidence>
<keyword evidence="3" id="KW-1185">Reference proteome</keyword>
<evidence type="ECO:0000313" key="3">
    <source>
        <dbReference type="Proteomes" id="UP000544331"/>
    </source>
</evidence>
<proteinExistence type="predicted"/>
<evidence type="ECO:0000313" key="2">
    <source>
        <dbReference type="EMBL" id="KAF5698698.1"/>
    </source>
</evidence>
<feature type="domain" description="NYN" evidence="1">
    <location>
        <begin position="20"/>
        <end position="175"/>
    </location>
</feature>
<name>A0A8H6D027_9HYPO</name>
<dbReference type="Proteomes" id="UP000544331">
    <property type="component" value="Unassembled WGS sequence"/>
</dbReference>
<dbReference type="Pfam" id="PF01936">
    <property type="entry name" value="NYN"/>
    <property type="match status" value="1"/>
</dbReference>
<dbReference type="AlphaFoldDB" id="A0A8H6D027"/>
<sequence>MQGLSELINKGQSMNLVAHVYLDESNFKISGGTAYKESHRIDPKERIDWHYDIRALREIIREFTRIKVNEEVILNVYGSDLERGLEIQDLRRHSSRLFDSPRKRKQGEKKVDTTLVRDMVLDAVHLQESKETDVFVLVSGDNDMIPAVEYALQCNYTVHVLAWKYSVSDEYKQLASQGSIELTLLDKFLVTLTMANFSVPMGKIRFPHNCVALLNRVVNQLGDKLAEHFHSSRKLKLGS</sequence>
<organism evidence="2 3">
    <name type="scientific">Fusarium mundagurra</name>
    <dbReference type="NCBI Taxonomy" id="1567541"/>
    <lineage>
        <taxon>Eukaryota</taxon>
        <taxon>Fungi</taxon>
        <taxon>Dikarya</taxon>
        <taxon>Ascomycota</taxon>
        <taxon>Pezizomycotina</taxon>
        <taxon>Sordariomycetes</taxon>
        <taxon>Hypocreomycetidae</taxon>
        <taxon>Hypocreales</taxon>
        <taxon>Nectriaceae</taxon>
        <taxon>Fusarium</taxon>
        <taxon>Fusarium fujikuroi species complex</taxon>
    </lineage>
</organism>
<dbReference type="EMBL" id="JAAOAN010000875">
    <property type="protein sequence ID" value="KAF5698698.1"/>
    <property type="molecule type" value="Genomic_DNA"/>
</dbReference>
<accession>A0A8H6D027</accession>